<gene>
    <name evidence="12" type="ORF">DY023_17695</name>
</gene>
<feature type="transmembrane region" description="Helical" evidence="10">
    <location>
        <begin position="179"/>
        <end position="197"/>
    </location>
</feature>
<dbReference type="GO" id="GO:0015386">
    <property type="term" value="F:potassium:proton antiporter activity"/>
    <property type="evidence" value="ECO:0007669"/>
    <property type="project" value="TreeGrafter"/>
</dbReference>
<name>A0A371NPQ9_9MICO</name>
<protein>
    <submittedName>
        <fullName evidence="12">Na+/H+ antiporter</fullName>
    </submittedName>
</protein>
<evidence type="ECO:0000256" key="10">
    <source>
        <dbReference type="RuleBase" id="RU366002"/>
    </source>
</evidence>
<dbReference type="EMBL" id="QUAB01000048">
    <property type="protein sequence ID" value="REJ04176.1"/>
    <property type="molecule type" value="Genomic_DNA"/>
</dbReference>
<comment type="subcellular location">
    <subcellularLocation>
        <location evidence="1 10">Cell membrane</location>
        <topology evidence="1 10">Multi-pass membrane protein</topology>
    </subcellularLocation>
</comment>
<keyword evidence="9 10" id="KW-0739">Sodium transport</keyword>
<feature type="transmembrane region" description="Helical" evidence="10">
    <location>
        <begin position="344"/>
        <end position="366"/>
    </location>
</feature>
<sequence length="521" mass="55390">MEPLAVVVIVGTLLVTASWFAPKLRMPAPLMQLLFGLLAGFLPAVREIHLPPEVVLVLFLPALLFWEALTTSLREVRRDMRVILLLSIPLVIVTAAGVAATSVLLGWGILAAVILGASLAPTDATAVGALARSLPHRNMTVLRAESLVNDGTALVLFGLATAVAVEPSVVSGWKVSEMFVVAYAGGVVIGLACGYVASRAVRHVHDATLHTIALFLVPFIAFLIAEHVHSSGVIAVVVAGLLLSQSGPRTGSALSRRQLHLVGALVTSVLNGALFVLIGIEAQSALRSVPAGSIPGLLLLCVLVWLAILAIRFVFQVLMAWCLRLLDRRPSQRERRMTHRARAVSTIAGFRGAVSLAVALAVPVGVGPRDEIIFVATGVVILTLVVQGALLPGVMRWAGFGRDTSVAGEITTAQRETTVAALEVLPALAEQAGVPVGVRDRIVSEYQERLARLGAATDLDGPDLWAADEDYAALELAVLEHKRGVLVRLRDERRISDTALRIVQARLDRDALRLAPPHVTE</sequence>
<evidence type="ECO:0000256" key="2">
    <source>
        <dbReference type="ARBA" id="ARBA00022448"/>
    </source>
</evidence>
<dbReference type="GO" id="GO:0015385">
    <property type="term" value="F:sodium:proton antiporter activity"/>
    <property type="evidence" value="ECO:0007669"/>
    <property type="project" value="InterPro"/>
</dbReference>
<dbReference type="Proteomes" id="UP000262172">
    <property type="component" value="Unassembled WGS sequence"/>
</dbReference>
<keyword evidence="7 10" id="KW-0406">Ion transport</keyword>
<dbReference type="AlphaFoldDB" id="A0A371NPQ9"/>
<dbReference type="InterPro" id="IPR004705">
    <property type="entry name" value="Cation/H_exchanger_CPA1_bac"/>
</dbReference>
<dbReference type="PANTHER" id="PTHR10110:SF86">
    <property type="entry name" value="SODIUM_HYDROGEN EXCHANGER 7"/>
    <property type="match status" value="1"/>
</dbReference>
<feature type="transmembrane region" description="Helical" evidence="10">
    <location>
        <begin position="372"/>
        <end position="394"/>
    </location>
</feature>
<dbReference type="OrthoDB" id="57886at2"/>
<feature type="transmembrane region" description="Helical" evidence="10">
    <location>
        <begin position="259"/>
        <end position="280"/>
    </location>
</feature>
<evidence type="ECO:0000256" key="1">
    <source>
        <dbReference type="ARBA" id="ARBA00004651"/>
    </source>
</evidence>
<dbReference type="Pfam" id="PF00999">
    <property type="entry name" value="Na_H_Exchanger"/>
    <property type="match status" value="1"/>
</dbReference>
<keyword evidence="6 10" id="KW-0915">Sodium</keyword>
<keyword evidence="5 10" id="KW-1133">Transmembrane helix</keyword>
<evidence type="ECO:0000256" key="6">
    <source>
        <dbReference type="ARBA" id="ARBA00023053"/>
    </source>
</evidence>
<evidence type="ECO:0000256" key="7">
    <source>
        <dbReference type="ARBA" id="ARBA00023065"/>
    </source>
</evidence>
<reference evidence="12 13" key="1">
    <citation type="submission" date="2018-08" db="EMBL/GenBank/DDBJ databases">
        <title>Isolation, diversity and antifungal activity of Actinobacteria from cow dung.</title>
        <authorList>
            <person name="Ling L."/>
        </authorList>
    </citation>
    <scope>NUCLEOTIDE SEQUENCE [LARGE SCALE GENOMIC DNA]</scope>
    <source>
        <strain evidence="12 13">NEAU-LLE</strain>
    </source>
</reference>
<evidence type="ECO:0000256" key="3">
    <source>
        <dbReference type="ARBA" id="ARBA00022475"/>
    </source>
</evidence>
<dbReference type="PANTHER" id="PTHR10110">
    <property type="entry name" value="SODIUM/HYDROGEN EXCHANGER"/>
    <property type="match status" value="1"/>
</dbReference>
<dbReference type="Gene3D" id="1.20.1530.20">
    <property type="match status" value="1"/>
</dbReference>
<dbReference type="InterPro" id="IPR038770">
    <property type="entry name" value="Na+/solute_symporter_sf"/>
</dbReference>
<keyword evidence="10" id="KW-0050">Antiport</keyword>
<feature type="transmembrane region" description="Helical" evidence="10">
    <location>
        <begin position="152"/>
        <end position="173"/>
    </location>
</feature>
<feature type="transmembrane region" description="Helical" evidence="10">
    <location>
        <begin position="109"/>
        <end position="131"/>
    </location>
</feature>
<dbReference type="InterPro" id="IPR006153">
    <property type="entry name" value="Cation/H_exchanger_TM"/>
</dbReference>
<dbReference type="NCBIfam" id="TIGR00831">
    <property type="entry name" value="a_cpa1"/>
    <property type="match status" value="1"/>
</dbReference>
<keyword evidence="4 10" id="KW-0812">Transmembrane</keyword>
<feature type="transmembrane region" description="Helical" evidence="10">
    <location>
        <begin position="209"/>
        <end position="225"/>
    </location>
</feature>
<feature type="transmembrane region" description="Helical" evidence="10">
    <location>
        <begin position="82"/>
        <end position="103"/>
    </location>
</feature>
<dbReference type="GO" id="GO:0098719">
    <property type="term" value="P:sodium ion import across plasma membrane"/>
    <property type="evidence" value="ECO:0007669"/>
    <property type="project" value="TreeGrafter"/>
</dbReference>
<evidence type="ECO:0000259" key="11">
    <source>
        <dbReference type="Pfam" id="PF00999"/>
    </source>
</evidence>
<keyword evidence="3 10" id="KW-1003">Cell membrane</keyword>
<feature type="transmembrane region" description="Helical" evidence="10">
    <location>
        <begin position="292"/>
        <end position="323"/>
    </location>
</feature>
<accession>A0A371NPQ9</accession>
<dbReference type="InterPro" id="IPR018422">
    <property type="entry name" value="Cation/H_exchanger_CPA1"/>
</dbReference>
<evidence type="ECO:0000313" key="13">
    <source>
        <dbReference type="Proteomes" id="UP000262172"/>
    </source>
</evidence>
<evidence type="ECO:0000256" key="4">
    <source>
        <dbReference type="ARBA" id="ARBA00022692"/>
    </source>
</evidence>
<comment type="function">
    <text evidence="10">Na(+)/H(+) antiporter that extrudes sodium in exchange for external protons.</text>
</comment>
<evidence type="ECO:0000256" key="5">
    <source>
        <dbReference type="ARBA" id="ARBA00022989"/>
    </source>
</evidence>
<keyword evidence="2 10" id="KW-0813">Transport</keyword>
<feature type="transmembrane region" description="Helical" evidence="10">
    <location>
        <begin position="231"/>
        <end position="247"/>
    </location>
</feature>
<keyword evidence="13" id="KW-1185">Reference proteome</keyword>
<evidence type="ECO:0000256" key="8">
    <source>
        <dbReference type="ARBA" id="ARBA00023136"/>
    </source>
</evidence>
<feature type="transmembrane region" description="Helical" evidence="10">
    <location>
        <begin position="50"/>
        <end position="70"/>
    </location>
</feature>
<evidence type="ECO:0000313" key="12">
    <source>
        <dbReference type="EMBL" id="REJ04176.1"/>
    </source>
</evidence>
<dbReference type="GO" id="GO:0005886">
    <property type="term" value="C:plasma membrane"/>
    <property type="evidence" value="ECO:0007669"/>
    <property type="project" value="UniProtKB-SubCell"/>
</dbReference>
<dbReference type="GO" id="GO:0051453">
    <property type="term" value="P:regulation of intracellular pH"/>
    <property type="evidence" value="ECO:0007669"/>
    <property type="project" value="TreeGrafter"/>
</dbReference>
<keyword evidence="8 10" id="KW-0472">Membrane</keyword>
<organism evidence="12 13">
    <name type="scientific">Microbacterium bovistercoris</name>
    <dbReference type="NCBI Taxonomy" id="2293570"/>
    <lineage>
        <taxon>Bacteria</taxon>
        <taxon>Bacillati</taxon>
        <taxon>Actinomycetota</taxon>
        <taxon>Actinomycetes</taxon>
        <taxon>Micrococcales</taxon>
        <taxon>Microbacteriaceae</taxon>
        <taxon>Microbacterium</taxon>
    </lineage>
</organism>
<proteinExistence type="inferred from homology"/>
<comment type="similarity">
    <text evidence="10">Belongs to the monovalent cation:proton antiporter 1 (CPA1) transporter (TC 2.A.36) family.</text>
</comment>
<feature type="domain" description="Cation/H+ exchanger transmembrane" evidence="11">
    <location>
        <begin position="13"/>
        <end position="397"/>
    </location>
</feature>
<evidence type="ECO:0000256" key="9">
    <source>
        <dbReference type="ARBA" id="ARBA00023201"/>
    </source>
</evidence>
<comment type="caution">
    <text evidence="12">The sequence shown here is derived from an EMBL/GenBank/DDBJ whole genome shotgun (WGS) entry which is preliminary data.</text>
</comment>